<name>A0A1M7YM66_9BACT</name>
<evidence type="ECO:0000313" key="2">
    <source>
        <dbReference type="Proteomes" id="UP000184603"/>
    </source>
</evidence>
<dbReference type="STRING" id="1121416.SAMN02745220_05265"/>
<sequence length="42" mass="4868">MVRNGYGWKDSDSSNFTSKDILFGNLISVRKKKNQFKTIPDM</sequence>
<keyword evidence="2" id="KW-1185">Reference proteome</keyword>
<gene>
    <name evidence="1" type="ORF">SAMN02745220_05265</name>
</gene>
<proteinExistence type="predicted"/>
<dbReference type="AlphaFoldDB" id="A0A1M7YM66"/>
<reference evidence="1 2" key="1">
    <citation type="submission" date="2016-12" db="EMBL/GenBank/DDBJ databases">
        <authorList>
            <person name="Song W.-J."/>
            <person name="Kurnit D.M."/>
        </authorList>
    </citation>
    <scope>NUCLEOTIDE SEQUENCE [LARGE SCALE GENOMIC DNA]</scope>
    <source>
        <strain evidence="1 2">DSM 18488</strain>
    </source>
</reference>
<organism evidence="1 2">
    <name type="scientific">Desulfopila aestuarii DSM 18488</name>
    <dbReference type="NCBI Taxonomy" id="1121416"/>
    <lineage>
        <taxon>Bacteria</taxon>
        <taxon>Pseudomonadati</taxon>
        <taxon>Thermodesulfobacteriota</taxon>
        <taxon>Desulfobulbia</taxon>
        <taxon>Desulfobulbales</taxon>
        <taxon>Desulfocapsaceae</taxon>
        <taxon>Desulfopila</taxon>
    </lineage>
</organism>
<accession>A0A1M7YM66</accession>
<protein>
    <submittedName>
        <fullName evidence="1">Uncharacterized protein</fullName>
    </submittedName>
</protein>
<evidence type="ECO:0000313" key="1">
    <source>
        <dbReference type="EMBL" id="SHO53707.1"/>
    </source>
</evidence>
<dbReference type="EMBL" id="FRFE01000069">
    <property type="protein sequence ID" value="SHO53707.1"/>
    <property type="molecule type" value="Genomic_DNA"/>
</dbReference>
<dbReference type="Proteomes" id="UP000184603">
    <property type="component" value="Unassembled WGS sequence"/>
</dbReference>